<comment type="caution">
    <text evidence="5">The sequence shown here is derived from an EMBL/GenBank/DDBJ whole genome shotgun (WGS) entry which is preliminary data.</text>
</comment>
<dbReference type="PANTHER" id="PTHR43479:SF11">
    <property type="entry name" value="ACREF_ENVCD OPERON REPRESSOR-RELATED"/>
    <property type="match status" value="1"/>
</dbReference>
<keyword evidence="1" id="KW-0678">Repressor</keyword>
<evidence type="ECO:0000256" key="2">
    <source>
        <dbReference type="ARBA" id="ARBA00023125"/>
    </source>
</evidence>
<dbReference type="GO" id="GO:0003677">
    <property type="term" value="F:DNA binding"/>
    <property type="evidence" value="ECO:0007669"/>
    <property type="project" value="UniProtKB-UniRule"/>
</dbReference>
<dbReference type="RefSeq" id="WP_095307783.1">
    <property type="nucleotide sequence ID" value="NZ_JBHTNL010000047.1"/>
</dbReference>
<protein>
    <submittedName>
        <fullName evidence="5">TetR/AcrR family transcriptional regulator</fullName>
    </submittedName>
</protein>
<keyword evidence="2 3" id="KW-0238">DNA-binding</keyword>
<dbReference type="AlphaFoldDB" id="A0A417YNZ4"/>
<sequence>MPRMTTRKLKALETKKTLLETGLELFHKKGFDNVTVDEIAKKCNVSKGAFYVHFNTKYDIFNEKFKDIDNFYSTFQQGIPKNISASEKILMFYKAQMIYLRDELGKDLIRNVYMNAMSLTINKNHYLADPDRNLYKVINSFVQEGIENNEFKEELTTEEASVLITRCMRGTIYDWIIFGEEFDVVQEMTKFTSTILNGLKK</sequence>
<dbReference type="InterPro" id="IPR023772">
    <property type="entry name" value="DNA-bd_HTH_TetR-type_CS"/>
</dbReference>
<gene>
    <name evidence="5" type="ORF">D1B32_02015</name>
</gene>
<dbReference type="PRINTS" id="PR00455">
    <property type="entry name" value="HTHTETR"/>
</dbReference>
<accession>A0A417YNZ4</accession>
<feature type="DNA-binding region" description="H-T-H motif" evidence="3">
    <location>
        <begin position="35"/>
        <end position="54"/>
    </location>
</feature>
<name>A0A417YNZ4_9BACI</name>
<dbReference type="SUPFAM" id="SSF46689">
    <property type="entry name" value="Homeodomain-like"/>
    <property type="match status" value="1"/>
</dbReference>
<dbReference type="InterPro" id="IPR009057">
    <property type="entry name" value="Homeodomain-like_sf"/>
</dbReference>
<dbReference type="Gene3D" id="1.10.357.10">
    <property type="entry name" value="Tetracycline Repressor, domain 2"/>
    <property type="match status" value="1"/>
</dbReference>
<feature type="domain" description="HTH tetR-type" evidence="4">
    <location>
        <begin position="12"/>
        <end position="72"/>
    </location>
</feature>
<evidence type="ECO:0000259" key="4">
    <source>
        <dbReference type="PROSITE" id="PS50977"/>
    </source>
</evidence>
<evidence type="ECO:0000313" key="5">
    <source>
        <dbReference type="EMBL" id="RHW35419.1"/>
    </source>
</evidence>
<dbReference type="EMBL" id="QWEH01000001">
    <property type="protein sequence ID" value="RHW35419.1"/>
    <property type="molecule type" value="Genomic_DNA"/>
</dbReference>
<dbReference type="PANTHER" id="PTHR43479">
    <property type="entry name" value="ACREF/ENVCD OPERON REPRESSOR-RELATED"/>
    <property type="match status" value="1"/>
</dbReference>
<reference evidence="5 6" key="1">
    <citation type="journal article" date="2007" name="Int. J. Syst. Evol. Microbiol.">
        <title>Oceanobacillus profundus sp. nov., isolated from a deep-sea sediment core.</title>
        <authorList>
            <person name="Kim Y.G."/>
            <person name="Choi D.H."/>
            <person name="Hyun S."/>
            <person name="Cho B.C."/>
        </authorList>
    </citation>
    <scope>NUCLEOTIDE SEQUENCE [LARGE SCALE GENOMIC DNA]</scope>
    <source>
        <strain evidence="5 6">DSM 18246</strain>
    </source>
</reference>
<dbReference type="Proteomes" id="UP000285456">
    <property type="component" value="Unassembled WGS sequence"/>
</dbReference>
<keyword evidence="6" id="KW-1185">Reference proteome</keyword>
<dbReference type="InterPro" id="IPR036271">
    <property type="entry name" value="Tet_transcr_reg_TetR-rel_C_sf"/>
</dbReference>
<dbReference type="OrthoDB" id="9814200at2"/>
<evidence type="ECO:0000256" key="1">
    <source>
        <dbReference type="ARBA" id="ARBA00022491"/>
    </source>
</evidence>
<organism evidence="5 6">
    <name type="scientific">Oceanobacillus profundus</name>
    <dbReference type="NCBI Taxonomy" id="372463"/>
    <lineage>
        <taxon>Bacteria</taxon>
        <taxon>Bacillati</taxon>
        <taxon>Bacillota</taxon>
        <taxon>Bacilli</taxon>
        <taxon>Bacillales</taxon>
        <taxon>Bacillaceae</taxon>
        <taxon>Oceanobacillus</taxon>
    </lineage>
</organism>
<dbReference type="InterPro" id="IPR013570">
    <property type="entry name" value="Tscrpt_reg_YsiA_C"/>
</dbReference>
<dbReference type="Pfam" id="PF00440">
    <property type="entry name" value="TetR_N"/>
    <property type="match status" value="1"/>
</dbReference>
<dbReference type="Gene3D" id="1.10.10.60">
    <property type="entry name" value="Homeodomain-like"/>
    <property type="match status" value="1"/>
</dbReference>
<dbReference type="SUPFAM" id="SSF48498">
    <property type="entry name" value="Tetracyclin repressor-like, C-terminal domain"/>
    <property type="match status" value="1"/>
</dbReference>
<proteinExistence type="predicted"/>
<dbReference type="PROSITE" id="PS50977">
    <property type="entry name" value="HTH_TETR_2"/>
    <property type="match status" value="1"/>
</dbReference>
<dbReference type="InterPro" id="IPR050624">
    <property type="entry name" value="HTH-type_Tx_Regulator"/>
</dbReference>
<dbReference type="InterPro" id="IPR001647">
    <property type="entry name" value="HTH_TetR"/>
</dbReference>
<dbReference type="PROSITE" id="PS01081">
    <property type="entry name" value="HTH_TETR_1"/>
    <property type="match status" value="1"/>
</dbReference>
<dbReference type="Pfam" id="PF08359">
    <property type="entry name" value="TetR_C_4"/>
    <property type="match status" value="1"/>
</dbReference>
<evidence type="ECO:0000313" key="6">
    <source>
        <dbReference type="Proteomes" id="UP000285456"/>
    </source>
</evidence>
<evidence type="ECO:0000256" key="3">
    <source>
        <dbReference type="PROSITE-ProRule" id="PRU00335"/>
    </source>
</evidence>